<feature type="transmembrane region" description="Helical" evidence="7">
    <location>
        <begin position="421"/>
        <end position="442"/>
    </location>
</feature>
<evidence type="ECO:0000256" key="5">
    <source>
        <dbReference type="ARBA" id="ARBA00023242"/>
    </source>
</evidence>
<keyword evidence="2 7" id="KW-0812">Transmembrane</keyword>
<evidence type="ECO:0000256" key="3">
    <source>
        <dbReference type="ARBA" id="ARBA00022989"/>
    </source>
</evidence>
<dbReference type="Gene3D" id="1.20.1250.20">
    <property type="entry name" value="MFS general substrate transporter like domains"/>
    <property type="match status" value="1"/>
</dbReference>
<dbReference type="CDD" id="cd00067">
    <property type="entry name" value="GAL4"/>
    <property type="match status" value="1"/>
</dbReference>
<feature type="transmembrane region" description="Helical" evidence="7">
    <location>
        <begin position="147"/>
        <end position="166"/>
    </location>
</feature>
<feature type="domain" description="Major facilitator superfamily (MFS) profile" evidence="8">
    <location>
        <begin position="112"/>
        <end position="555"/>
    </location>
</feature>
<dbReference type="GO" id="GO:0000981">
    <property type="term" value="F:DNA-binding transcription factor activity, RNA polymerase II-specific"/>
    <property type="evidence" value="ECO:0007669"/>
    <property type="project" value="InterPro"/>
</dbReference>
<dbReference type="SMART" id="SM00906">
    <property type="entry name" value="Fungal_trans"/>
    <property type="match status" value="1"/>
</dbReference>
<feature type="transmembrane region" description="Helical" evidence="7">
    <location>
        <begin position="237"/>
        <end position="260"/>
    </location>
</feature>
<name>A0A364N8H6_STELY</name>
<dbReference type="InterPro" id="IPR001138">
    <property type="entry name" value="Zn2Cys6_DnaBD"/>
</dbReference>
<dbReference type="InterPro" id="IPR020846">
    <property type="entry name" value="MFS_dom"/>
</dbReference>
<comment type="subcellular location">
    <subcellularLocation>
        <location evidence="1">Membrane</location>
        <topology evidence="1">Multi-pass membrane protein</topology>
    </subcellularLocation>
</comment>
<feature type="compositionally biased region" description="Polar residues" evidence="6">
    <location>
        <begin position="1526"/>
        <end position="1537"/>
    </location>
</feature>
<dbReference type="PANTHER" id="PTHR31913">
    <property type="entry name" value="VACUOLAR IMPORT AND DEGRADATION PROTEIN 27"/>
    <property type="match status" value="1"/>
</dbReference>
<feature type="transmembrane region" description="Helical" evidence="7">
    <location>
        <begin position="514"/>
        <end position="536"/>
    </location>
</feature>
<feature type="transmembrane region" description="Helical" evidence="7">
    <location>
        <begin position="108"/>
        <end position="127"/>
    </location>
</feature>
<feature type="transmembrane region" description="Helical" evidence="7">
    <location>
        <begin position="203"/>
        <end position="225"/>
    </location>
</feature>
<feature type="compositionally biased region" description="Basic and acidic residues" evidence="6">
    <location>
        <begin position="1746"/>
        <end position="1755"/>
    </location>
</feature>
<proteinExistence type="predicted"/>
<dbReference type="FunFam" id="1.20.1250.20:FF:000011">
    <property type="entry name" value="MFS multidrug transporter, putative"/>
    <property type="match status" value="1"/>
</dbReference>
<dbReference type="Pfam" id="PF08553">
    <property type="entry name" value="VID27"/>
    <property type="match status" value="1"/>
</dbReference>
<feature type="compositionally biased region" description="Basic and acidic residues" evidence="6">
    <location>
        <begin position="30"/>
        <end position="43"/>
    </location>
</feature>
<evidence type="ECO:0000256" key="2">
    <source>
        <dbReference type="ARBA" id="ARBA00022692"/>
    </source>
</evidence>
<feature type="transmembrane region" description="Helical" evidence="7">
    <location>
        <begin position="178"/>
        <end position="197"/>
    </location>
</feature>
<protein>
    <submittedName>
        <fullName evidence="9">VID27-domain-containing protein</fullName>
    </submittedName>
</protein>
<accession>A0A364N8H6</accession>
<evidence type="ECO:0000313" key="9">
    <source>
        <dbReference type="EMBL" id="RAR13628.1"/>
    </source>
</evidence>
<feature type="region of interest" description="Disordered" evidence="6">
    <location>
        <begin position="1715"/>
        <end position="1774"/>
    </location>
</feature>
<feature type="region of interest" description="Disordered" evidence="6">
    <location>
        <begin position="1"/>
        <end position="43"/>
    </location>
</feature>
<gene>
    <name evidence="9" type="ORF">DDE83_002950</name>
</gene>
<feature type="region of interest" description="Disordered" evidence="6">
    <location>
        <begin position="1523"/>
        <end position="1547"/>
    </location>
</feature>
<dbReference type="GO" id="GO:0022857">
    <property type="term" value="F:transmembrane transporter activity"/>
    <property type="evidence" value="ECO:0007669"/>
    <property type="project" value="InterPro"/>
</dbReference>
<dbReference type="Pfam" id="PF04082">
    <property type="entry name" value="Fungal_trans"/>
    <property type="match status" value="1"/>
</dbReference>
<dbReference type="InterPro" id="IPR011044">
    <property type="entry name" value="Quino_amine_DH_bsu"/>
</dbReference>
<feature type="compositionally biased region" description="Low complexity" evidence="6">
    <location>
        <begin position="19"/>
        <end position="29"/>
    </location>
</feature>
<dbReference type="PANTHER" id="PTHR31913:SF0">
    <property type="entry name" value="VACUOLAR IMPORT AND DEGRADATION PROTEIN 27"/>
    <property type="match status" value="1"/>
</dbReference>
<keyword evidence="5" id="KW-0539">Nucleus</keyword>
<comment type="caution">
    <text evidence="9">The sequence shown here is derived from an EMBL/GenBank/DDBJ whole genome shotgun (WGS) entry which is preliminary data.</text>
</comment>
<dbReference type="InterPro" id="IPR007219">
    <property type="entry name" value="XnlR_reg_dom"/>
</dbReference>
<feature type="transmembrane region" description="Helical" evidence="7">
    <location>
        <begin position="448"/>
        <end position="469"/>
    </location>
</feature>
<dbReference type="OrthoDB" id="1747771at2759"/>
<dbReference type="GO" id="GO:0008270">
    <property type="term" value="F:zinc ion binding"/>
    <property type="evidence" value="ECO:0007669"/>
    <property type="project" value="InterPro"/>
</dbReference>
<dbReference type="SUPFAM" id="SSF50969">
    <property type="entry name" value="YVTN repeat-like/Quinoprotein amine dehydrogenase"/>
    <property type="match status" value="1"/>
</dbReference>
<reference evidence="10" key="1">
    <citation type="submission" date="2018-05" db="EMBL/GenBank/DDBJ databases">
        <title>Draft genome sequence of Stemphylium lycopersici strain CIDEFI 213.</title>
        <authorList>
            <person name="Medina R."/>
            <person name="Franco M.E.E."/>
            <person name="Lucentini C.G."/>
            <person name="Saparrat M.C.N."/>
            <person name="Balatti P.A."/>
        </authorList>
    </citation>
    <scope>NUCLEOTIDE SEQUENCE [LARGE SCALE GENOMIC DNA]</scope>
    <source>
        <strain evidence="10">CIDEFI 213</strain>
    </source>
</reference>
<dbReference type="GO" id="GO:0003677">
    <property type="term" value="F:DNA binding"/>
    <property type="evidence" value="ECO:0007669"/>
    <property type="project" value="InterPro"/>
</dbReference>
<keyword evidence="3 7" id="KW-1133">Transmembrane helix</keyword>
<keyword evidence="10" id="KW-1185">Reference proteome</keyword>
<evidence type="ECO:0000256" key="1">
    <source>
        <dbReference type="ARBA" id="ARBA00004141"/>
    </source>
</evidence>
<feature type="transmembrane region" description="Helical" evidence="7">
    <location>
        <begin position="266"/>
        <end position="287"/>
    </location>
</feature>
<dbReference type="InterPro" id="IPR040458">
    <property type="entry name" value="Vid27"/>
</dbReference>
<feature type="transmembrane region" description="Helical" evidence="7">
    <location>
        <begin position="379"/>
        <end position="400"/>
    </location>
</feature>
<evidence type="ECO:0000256" key="7">
    <source>
        <dbReference type="SAM" id="Phobius"/>
    </source>
</evidence>
<feature type="compositionally biased region" description="Acidic residues" evidence="6">
    <location>
        <begin position="1719"/>
        <end position="1745"/>
    </location>
</feature>
<dbReference type="InterPro" id="IPR040768">
    <property type="entry name" value="Vid27_PH"/>
</dbReference>
<dbReference type="PROSITE" id="PS50850">
    <property type="entry name" value="MFS"/>
    <property type="match status" value="1"/>
</dbReference>
<keyword evidence="4 7" id="KW-0472">Membrane</keyword>
<dbReference type="InterPro" id="IPR040979">
    <property type="entry name" value="Vid27_N"/>
</dbReference>
<dbReference type="InterPro" id="IPR011701">
    <property type="entry name" value="MFS"/>
</dbReference>
<sequence length="2148" mass="239686">MATEGTQHPNPITRDFGNDPSYPYYPSDTSSERTTVEPLHHAPNTEDIVNLPTRTLSNNANLDEYTQETTSGQMLREVRSNTGKVEKYDLVTFTVDDKENPKNWSKTYKWWCTMCVAITCFVVAFNSAVVTADLEGVSETFGVSEEVSLLTITLFVVGFGVGPMCFAPASEIWGRRPVYAVTLALAVIFTIPGAVAQNIGTLLVTRFIAGVAFSAPMTLVGGTLADMWRSEERGVPMAAFSAAPFIGPGVGPLVGGYLSQAGGWRWLYWIQLILSGIVWFLITFTVPETYAPTILAKRAEKMRKDTGDDRFVTEQDLDMRPFSQRLQLFLLRPFQLLFREPIVFLISVYMSVLYGLLYMFFVAYPIVYQKGKGWSAGSTGLMFIPLICGVLLSAACAPFVNKHYLKLSERHNGKPPAEARLVPMMCSCWFIPIGVFIFAWTSQKETHWAGPAFGGGSVGFGFIFLYNSANNYLVDSYQHQAASALAAKTFLRSFWGAGAVLFTNQMYARLGNQWASSLLAFIGLACCAIPFVFYLYGARIRARSHYAYSEETEAKDEKQYPVIISNRSITQSIHPPLPDGQRLPQLLVQQQDVDSLLDGLNARIGDVILEDDPSTMDELKEQHNSHAPNGNGYAQDTPPRADVDEILRRKRKAREYKRKVKCDQNVPCKTCVVREHPELCTYHPPSESHPPAKRINLGLGQNHGQDFSNGLVHIHGGTVTLPREDWERICGKLQQAEKSLSDLKNAVGSVAEIPPPMNGFSPADASGNTPLAAAAPMDGEQSHVRTQGIHTRNDITGQTIHIGPSSVPALVMALGRGDTQWAPGVQDLLGKKSMLPIFGLDNESATYPFVDLWGLPHGSILRAQELANALPSDSECLSFFRSYRETAHAVYPAVADIEAIESDLLLFLINRASSHGTNGITDQQIHGKDFHWIGLVFAILASGCQCSGLSRRERELTSQVYVCCSFECLRFTNFLSHANIENIQTLLILGNVISNNMNAGVAWSLMGLTVRLSQTLGLHRQCPPSTPVQQKVVRSKTWWALLWQDSLLSVSYDRASSTTTIDHTVPMSQHTAPGTRTYVESMYRLCKVGLDIVRERQRPQNSHDALIRITEHRNELQEIMIDAADYLKDSRRCRSMRDQLEHWALYLHISYVTSELCRPAISPATVNLDLSKTLRKTCIDSLTNTVEAFLGLQNMTPFATRSWSAVHRSLSSALLLGILGEHNRNERARGLLQNVIQVLTDVTKDVDPAELATPITRSVSALERLLRITSSHTRKASETGSQASPTMHVFTAQDINNALNGDADNMFSQSPLLGLDLDSSPYALMESIVWGAQNHLTALAMFMLRNLSKFVFGDSSKETIVEISQGQLYLVRPRSVKGYSELIFKDAAATIRRTGQDFQYQLVIQRAYEEGEEDLLAEENEDAALDALAGDKDEKTFLLDEDLQFRDDVRSTGEKIFAWRDLSGDIDDLWEFVCDPSVKPETAALFERVALQCQYERKFRRSHEHATEDDLAALAYYEEPIPEASPVTSPRSSTTFAQPIGPPTTEELFPNTTREKMAKKVAGKGAVPEQEDATAAPPSAAQPQALETLIEGDAELHLFDFPSGTFMKQDSKVNVTVTEIGNWNYWLHIVGEEREWLGQPIVEDINPVFNYEYKSFIFNHYLDDGSAYSWLLKFNDQDELENIQQGVMQALWEHLNKVKWGKAKDTDREYVLEAFQDLTMEDAPDEEQEDEDEDEEEEEDDLEDTNDQRSEHYDSDESEEDVETGPKDGDQNSQLAVGYKHDRSFVVRGNKIGVFKHTPENQLQFSTTISNIKTPGGKAFNPNKVMLHQQDRDMILQNMENPNNLYRMDLETGTVVDEWKVHDDIPVKVFAPENKFAQMSGEQTFLGLSDNALYRVDPRLAGNKLVDDQLKQYATKNAFSAAATTEKGHIAVASEKGDIRLFDRLGINAKTLIPALGDPIIGMDVSADGRWVLATTRTYLLLIDALQKGGKNDGKLGFEKSFAKDDKPQPRRLALTPAHVAQFQHETKAPISFTTARFNTGIDDKETTIITATGPFIITWSMKKVLANRKDPYNIKRYAEEVKADNFKFGSDKNLIVALPNEVDMVAKRALQRPTRESIAMPTRVGAGRRSGVRGSYLGRNEIVNSPY</sequence>
<evidence type="ECO:0000256" key="4">
    <source>
        <dbReference type="ARBA" id="ARBA00023136"/>
    </source>
</evidence>
<dbReference type="GO" id="GO:0006351">
    <property type="term" value="P:DNA-templated transcription"/>
    <property type="evidence" value="ECO:0007669"/>
    <property type="project" value="InterPro"/>
</dbReference>
<organism evidence="9 10">
    <name type="scientific">Stemphylium lycopersici</name>
    <name type="common">Tomato gray leaf spot disease fungus</name>
    <name type="synonym">Thyrospora lycopersici</name>
    <dbReference type="NCBI Taxonomy" id="183478"/>
    <lineage>
        <taxon>Eukaryota</taxon>
        <taxon>Fungi</taxon>
        <taxon>Dikarya</taxon>
        <taxon>Ascomycota</taxon>
        <taxon>Pezizomycotina</taxon>
        <taxon>Dothideomycetes</taxon>
        <taxon>Pleosporomycetidae</taxon>
        <taxon>Pleosporales</taxon>
        <taxon>Pleosporineae</taxon>
        <taxon>Pleosporaceae</taxon>
        <taxon>Stemphylium</taxon>
    </lineage>
</organism>
<feature type="compositionally biased region" description="Polar residues" evidence="6">
    <location>
        <begin position="625"/>
        <end position="634"/>
    </location>
</feature>
<dbReference type="GO" id="GO:0005737">
    <property type="term" value="C:cytoplasm"/>
    <property type="evidence" value="ECO:0007669"/>
    <property type="project" value="TreeGrafter"/>
</dbReference>
<dbReference type="Proteomes" id="UP000249619">
    <property type="component" value="Unassembled WGS sequence"/>
</dbReference>
<dbReference type="SUPFAM" id="SSF103473">
    <property type="entry name" value="MFS general substrate transporter"/>
    <property type="match status" value="1"/>
</dbReference>
<evidence type="ECO:0000256" key="6">
    <source>
        <dbReference type="SAM" id="MobiDB-lite"/>
    </source>
</evidence>
<evidence type="ECO:0000259" key="8">
    <source>
        <dbReference type="PROSITE" id="PS50850"/>
    </source>
</evidence>
<feature type="transmembrane region" description="Helical" evidence="7">
    <location>
        <begin position="342"/>
        <end position="367"/>
    </location>
</feature>
<dbReference type="EMBL" id="QGDH01000032">
    <property type="protein sequence ID" value="RAR13628.1"/>
    <property type="molecule type" value="Genomic_DNA"/>
</dbReference>
<dbReference type="Pfam" id="PF07690">
    <property type="entry name" value="MFS_1"/>
    <property type="match status" value="1"/>
</dbReference>
<dbReference type="Pfam" id="PF17748">
    <property type="entry name" value="VID27_N"/>
    <property type="match status" value="1"/>
</dbReference>
<dbReference type="GO" id="GO:0005634">
    <property type="term" value="C:nucleus"/>
    <property type="evidence" value="ECO:0007669"/>
    <property type="project" value="TreeGrafter"/>
</dbReference>
<evidence type="ECO:0000313" key="10">
    <source>
        <dbReference type="Proteomes" id="UP000249619"/>
    </source>
</evidence>
<feature type="region of interest" description="Disordered" evidence="6">
    <location>
        <begin position="620"/>
        <end position="639"/>
    </location>
</feature>
<dbReference type="CDD" id="cd17323">
    <property type="entry name" value="MFS_Tpo1_MDR_like"/>
    <property type="match status" value="1"/>
</dbReference>
<dbReference type="InterPro" id="IPR013863">
    <property type="entry name" value="VID27_C"/>
</dbReference>
<dbReference type="CDD" id="cd12148">
    <property type="entry name" value="fungal_TF_MHR"/>
    <property type="match status" value="1"/>
</dbReference>
<dbReference type="Pfam" id="PF17747">
    <property type="entry name" value="VID27_PH"/>
    <property type="match status" value="1"/>
</dbReference>
<dbReference type="InterPro" id="IPR036259">
    <property type="entry name" value="MFS_trans_sf"/>
</dbReference>
<dbReference type="GO" id="GO:0016020">
    <property type="term" value="C:membrane"/>
    <property type="evidence" value="ECO:0007669"/>
    <property type="project" value="UniProtKB-SubCell"/>
</dbReference>
<feature type="compositionally biased region" description="Polar residues" evidence="6">
    <location>
        <begin position="1"/>
        <end position="10"/>
    </location>
</feature>